<dbReference type="Gene3D" id="2.60.40.790">
    <property type="match status" value="1"/>
</dbReference>
<dbReference type="CDD" id="cd06464">
    <property type="entry name" value="ACD_sHsps-like"/>
    <property type="match status" value="1"/>
</dbReference>
<protein>
    <recommendedName>
        <fullName evidence="5">Molecular chaperone IbpA, HSP20 family</fullName>
    </recommendedName>
</protein>
<dbReference type="EMBL" id="FNNZ01000013">
    <property type="protein sequence ID" value="SDX04349.1"/>
    <property type="molecule type" value="Genomic_DNA"/>
</dbReference>
<gene>
    <name evidence="3" type="ORF">SAMN05421783_1132</name>
</gene>
<organism evidence="3 4">
    <name type="scientific">Thiocapsa roseopersicina</name>
    <dbReference type="NCBI Taxonomy" id="1058"/>
    <lineage>
        <taxon>Bacteria</taxon>
        <taxon>Pseudomonadati</taxon>
        <taxon>Pseudomonadota</taxon>
        <taxon>Gammaproteobacteria</taxon>
        <taxon>Chromatiales</taxon>
        <taxon>Chromatiaceae</taxon>
        <taxon>Thiocapsa</taxon>
    </lineage>
</organism>
<dbReference type="Proteomes" id="UP000198816">
    <property type="component" value="Unassembled WGS sequence"/>
</dbReference>
<evidence type="ECO:0000313" key="3">
    <source>
        <dbReference type="EMBL" id="SDX04349.1"/>
    </source>
</evidence>
<evidence type="ECO:0000313" key="4">
    <source>
        <dbReference type="Proteomes" id="UP000198816"/>
    </source>
</evidence>
<feature type="region of interest" description="Disordered" evidence="1">
    <location>
        <begin position="204"/>
        <end position="225"/>
    </location>
</feature>
<dbReference type="InterPro" id="IPR008978">
    <property type="entry name" value="HSP20-like_chaperone"/>
</dbReference>
<evidence type="ECO:0000256" key="1">
    <source>
        <dbReference type="SAM" id="MobiDB-lite"/>
    </source>
</evidence>
<feature type="region of interest" description="Disordered" evidence="1">
    <location>
        <begin position="60"/>
        <end position="99"/>
    </location>
</feature>
<dbReference type="STRING" id="1058.SAMN05421783_1132"/>
<keyword evidence="2" id="KW-0732">Signal</keyword>
<dbReference type="SUPFAM" id="SSF49764">
    <property type="entry name" value="HSP20-like chaperones"/>
    <property type="match status" value="1"/>
</dbReference>
<evidence type="ECO:0008006" key="5">
    <source>
        <dbReference type="Google" id="ProtNLM"/>
    </source>
</evidence>
<feature type="signal peptide" evidence="2">
    <location>
        <begin position="1"/>
        <end position="21"/>
    </location>
</feature>
<feature type="chain" id="PRO_5011730810" description="Molecular chaperone IbpA, HSP20 family" evidence="2">
    <location>
        <begin position="22"/>
        <end position="225"/>
    </location>
</feature>
<sequence>MRIAHLTAAVLIIAVSAPTFAWGPYGPPPAGPAYPAVPWSGGWSGAGPFADPGMLYGPESFGPPPFMDPPGLPVPPSDPFAERSDAPPAQPATWSQRGRHLSISRRATPDAYLVEIRLANIDPEQVQISSRGRGLRIAYRTRAEEYRDDSFGAGYGRGYSVMSGSASQRLNLPPDADMEAMSREVSSDRIQLRIPRVDLRRSAPWFSPSVPERNTESGPSAAAPE</sequence>
<dbReference type="AlphaFoldDB" id="A0A1H2YIG9"/>
<keyword evidence="4" id="KW-1185">Reference proteome</keyword>
<proteinExistence type="predicted"/>
<reference evidence="4" key="1">
    <citation type="submission" date="2016-10" db="EMBL/GenBank/DDBJ databases">
        <authorList>
            <person name="Varghese N."/>
            <person name="Submissions S."/>
        </authorList>
    </citation>
    <scope>NUCLEOTIDE SEQUENCE [LARGE SCALE GENOMIC DNA]</scope>
    <source>
        <strain evidence="4">DSM 217</strain>
    </source>
</reference>
<dbReference type="OrthoDB" id="5771350at2"/>
<name>A0A1H2YIG9_THIRO</name>
<feature type="compositionally biased region" description="Pro residues" evidence="1">
    <location>
        <begin position="61"/>
        <end position="78"/>
    </location>
</feature>
<dbReference type="RefSeq" id="WP_139191937.1">
    <property type="nucleotide sequence ID" value="NZ_FNNZ01000013.1"/>
</dbReference>
<evidence type="ECO:0000256" key="2">
    <source>
        <dbReference type="SAM" id="SignalP"/>
    </source>
</evidence>
<accession>A0A1H2YIG9</accession>